<evidence type="ECO:0000313" key="3">
    <source>
        <dbReference type="Proteomes" id="UP001225072"/>
    </source>
</evidence>
<feature type="chain" id="PRO_5046314072" evidence="1">
    <location>
        <begin position="18"/>
        <end position="263"/>
    </location>
</feature>
<dbReference type="NCBIfam" id="TIGR01200">
    <property type="entry name" value="GLPGLI"/>
    <property type="match status" value="1"/>
</dbReference>
<comment type="caution">
    <text evidence="2">The sequence shown here is derived from an EMBL/GenBank/DDBJ whole genome shotgun (WGS) entry which is preliminary data.</text>
</comment>
<dbReference type="EMBL" id="JAUTAL010000001">
    <property type="protein sequence ID" value="MDQ1097590.1"/>
    <property type="molecule type" value="Genomic_DNA"/>
</dbReference>
<name>A0ABU0TKK7_9FLAO</name>
<organism evidence="2 3">
    <name type="scientific">Chryseobacterium camelliae</name>
    <dbReference type="NCBI Taxonomy" id="1265445"/>
    <lineage>
        <taxon>Bacteria</taxon>
        <taxon>Pseudomonadati</taxon>
        <taxon>Bacteroidota</taxon>
        <taxon>Flavobacteriia</taxon>
        <taxon>Flavobacteriales</taxon>
        <taxon>Weeksellaceae</taxon>
        <taxon>Chryseobacterium group</taxon>
        <taxon>Chryseobacterium</taxon>
    </lineage>
</organism>
<gene>
    <name evidence="2" type="ORF">QE404_002737</name>
</gene>
<sequence length="263" mass="30103">MRFYMFFFLLVCGIIYAQSEQLNSEYEVIYKVKMYPDTTSKNNVIEENVSLLIKGDKSLFKSTKKAIRDSIAMAIGKKSFENPVDGKVILDMRTVPGVNFKSEVFSEGGKQTVYKELLKNRFSYPLEDPIDWKIESDTKTIATYLCKKAIGKYKGRNYTAWFTEAVPIPNGPYVFKGLPGLVLEVYDTNNHVSFSMVSFKKVAKPIILMNDVAKTNYEIYHKARQNFIDNPSGTFMSQTGLSVRPSDVSRINSNVRRFNNYID</sequence>
<dbReference type="Proteomes" id="UP001225072">
    <property type="component" value="Unassembled WGS sequence"/>
</dbReference>
<reference evidence="2 3" key="1">
    <citation type="submission" date="2023-07" db="EMBL/GenBank/DDBJ databases">
        <title>Functional and genomic diversity of the sorghum phyllosphere microbiome.</title>
        <authorList>
            <person name="Shade A."/>
        </authorList>
    </citation>
    <scope>NUCLEOTIDE SEQUENCE [LARGE SCALE GENOMIC DNA]</scope>
    <source>
        <strain evidence="2 3">SORGH_AS_1064</strain>
    </source>
</reference>
<dbReference type="Pfam" id="PF09697">
    <property type="entry name" value="Porph_ging"/>
    <property type="match status" value="1"/>
</dbReference>
<evidence type="ECO:0000256" key="1">
    <source>
        <dbReference type="SAM" id="SignalP"/>
    </source>
</evidence>
<feature type="signal peptide" evidence="1">
    <location>
        <begin position="1"/>
        <end position="17"/>
    </location>
</feature>
<keyword evidence="1" id="KW-0732">Signal</keyword>
<protein>
    <submittedName>
        <fullName evidence="2">GLPGLI family protein</fullName>
    </submittedName>
</protein>
<accession>A0ABU0TKK7</accession>
<proteinExistence type="predicted"/>
<evidence type="ECO:0000313" key="2">
    <source>
        <dbReference type="EMBL" id="MDQ1097590.1"/>
    </source>
</evidence>
<keyword evidence="3" id="KW-1185">Reference proteome</keyword>
<dbReference type="InterPro" id="IPR005901">
    <property type="entry name" value="GLPGLI"/>
</dbReference>